<dbReference type="NCBIfam" id="TIGR03744">
    <property type="entry name" value="traC_PFL_4706"/>
    <property type="match status" value="1"/>
</dbReference>
<dbReference type="SUPFAM" id="SSF52540">
    <property type="entry name" value="P-loop containing nucleoside triphosphate hydrolases"/>
    <property type="match status" value="1"/>
</dbReference>
<dbReference type="Gene3D" id="3.40.50.300">
    <property type="entry name" value="P-loop containing nucleotide triphosphate hydrolases"/>
    <property type="match status" value="1"/>
</dbReference>
<sequence length="927" mass="105583">MSKTSIHPILNVFLRLTGEWSLVGAPPLTEKQYKELFTTYPAFVDYFPIISYLPDEEVYVFDDYLNVAKIYEINTRYMAAKSEQALDTFNSSIALALNALPTYDSNPYIVQIFATKQPISNIGDYLESKIDSTLLKDKLTQAIVNIIREQSEILTHSRGIFPDSRLQGDIGWRVGEQKVYLIIYQKRTPNEWKKSKKTPSQQITHDLTSFNAAIQSSGIKLTPLLPHDLINWLSPFFGNERKVTPQDIELNRELANTDIGQQIFSEQPRYHHDHKEDTEKGIWQFGSKWSRYITLGGIEKCPRSGAITLGEQQTDGSSMILSASFFEKLPVGSMFTYTLIPQTDSQMKFEMSLVANKAADTVSREAYYANEQANTAYEEMMRNHEKVFYTQLGIYLSADNLETLLNDTETTISEVRSLRLLQVVDPKWDLFPQHSYIKALPCVYDFKNDRNATLRARKTYTSHIASLLPFFGNKSGGVNPCYIMYSRTGEPFYLNPFHHNDKEKVSHEVFFGPSGSGKSATVCYMTLMSMAVNNPRTFLFDYGGSFKLLADFAEAHGKKVKRIKFTRNSKDVIAPFFETKKALLEAEQAKNINEGNFVGNDESEESEEENRTYLGEMEAILRVMITGGNDIENANMTQTELSELNQALVRGLEMSVERGEPHARPIHMADAMAEMADKQREKGMIDTAKSLYEKESALRRWTQGLHGILFNRTASGFDPNYDLTLVEIGNLAQTPDMMAVAGLSAIYNITAMAEELQYSGRSIEIKIDESHLWAKINMLMDGLTVGSKVFRKLETWLCLITQDISDYKGDATKILANAEFWHLMKMSNKEIKQATKILNLDEEVQHLIKFPKKENGRFVEGVTISEKYPDTLVRYVLPPLILALAQTEGKEKKHRKNIMEQLGCTELEAAYHIAKDMTEKYKQFQEM</sequence>
<organism evidence="1 2">
    <name type="scientific">Phocoenobacter atlanticus subsp. atlanticus</name>
    <dbReference type="NCBI Taxonomy" id="3061285"/>
    <lineage>
        <taxon>Bacteria</taxon>
        <taxon>Pseudomonadati</taxon>
        <taxon>Pseudomonadota</taxon>
        <taxon>Gammaproteobacteria</taxon>
        <taxon>Pasteurellales</taxon>
        <taxon>Pasteurellaceae</taxon>
        <taxon>Phocoenobacter</taxon>
        <taxon>Phocoenobacter atlanticus</taxon>
    </lineage>
</organism>
<dbReference type="RefSeq" id="WP_306351449.1">
    <property type="nucleotide sequence ID" value="NZ_JASAWV010000005.1"/>
</dbReference>
<gene>
    <name evidence="1" type="ORF">QJU57_04180</name>
</gene>
<evidence type="ECO:0000313" key="1">
    <source>
        <dbReference type="EMBL" id="MDP8148280.1"/>
    </source>
</evidence>
<keyword evidence="2" id="KW-1185">Reference proteome</keyword>
<dbReference type="EMBL" id="JASAXT010000005">
    <property type="protein sequence ID" value="MDP8148280.1"/>
    <property type="molecule type" value="Genomic_DNA"/>
</dbReference>
<dbReference type="InterPro" id="IPR027417">
    <property type="entry name" value="P-loop_NTPase"/>
</dbReference>
<dbReference type="InterPro" id="IPR022303">
    <property type="entry name" value="Conjug_Trfer_ATPase"/>
</dbReference>
<accession>A0AAW8CB58</accession>
<dbReference type="Proteomes" id="UP001226020">
    <property type="component" value="Unassembled WGS sequence"/>
</dbReference>
<protein>
    <submittedName>
        <fullName evidence="1">Conjugative transfer ATPase</fullName>
    </submittedName>
</protein>
<dbReference type="AlphaFoldDB" id="A0AAW8CB58"/>
<dbReference type="Pfam" id="PF11130">
    <property type="entry name" value="TraC_F_IV"/>
    <property type="match status" value="1"/>
</dbReference>
<comment type="caution">
    <text evidence="1">The sequence shown here is derived from an EMBL/GenBank/DDBJ whole genome shotgun (WGS) entry which is preliminary data.</text>
</comment>
<reference evidence="1 2" key="1">
    <citation type="journal article" date="2023" name="Front. Microbiol.">
        <title>Phylogeography and host specificity of Pasteurellaceae pathogenic to sea-farmed fish in the north-east Atlantic.</title>
        <authorList>
            <person name="Gulla S."/>
            <person name="Colquhoun D.J."/>
            <person name="Olsen A.B."/>
            <person name="Spilsberg B."/>
            <person name="Lagesen K."/>
            <person name="Aakesson C.P."/>
            <person name="Strom S."/>
            <person name="Manji F."/>
            <person name="Birkbeck T.H."/>
            <person name="Nilsen H.K."/>
        </authorList>
    </citation>
    <scope>NUCLEOTIDE SEQUENCE [LARGE SCALE GENOMIC DNA]</scope>
    <source>
        <strain evidence="1 2">NVIB3131</strain>
    </source>
</reference>
<dbReference type="Gene3D" id="1.10.8.730">
    <property type="match status" value="1"/>
</dbReference>
<dbReference type="InterPro" id="IPR025955">
    <property type="entry name" value="TraC/Conjuga_ATPase"/>
</dbReference>
<proteinExistence type="predicted"/>
<evidence type="ECO:0000313" key="2">
    <source>
        <dbReference type="Proteomes" id="UP001226020"/>
    </source>
</evidence>
<name>A0AAW8CB58_9PAST</name>